<dbReference type="Pfam" id="PF22624">
    <property type="entry name" value="AASDHPPT_N"/>
    <property type="match status" value="1"/>
</dbReference>
<dbReference type="GO" id="GO:0000287">
    <property type="term" value="F:magnesium ion binding"/>
    <property type="evidence" value="ECO:0007669"/>
    <property type="project" value="InterPro"/>
</dbReference>
<keyword evidence="6" id="KW-1185">Reference proteome</keyword>
<evidence type="ECO:0000259" key="3">
    <source>
        <dbReference type="Pfam" id="PF01648"/>
    </source>
</evidence>
<evidence type="ECO:0000256" key="2">
    <source>
        <dbReference type="ARBA" id="ARBA00022679"/>
    </source>
</evidence>
<dbReference type="InterPro" id="IPR008278">
    <property type="entry name" value="4-PPantetheinyl_Trfase_dom"/>
</dbReference>
<dbReference type="GO" id="GO:0008897">
    <property type="term" value="F:holo-[acyl-carrier-protein] synthase activity"/>
    <property type="evidence" value="ECO:0007669"/>
    <property type="project" value="InterPro"/>
</dbReference>
<dbReference type="GO" id="GO:0005829">
    <property type="term" value="C:cytosol"/>
    <property type="evidence" value="ECO:0007669"/>
    <property type="project" value="TreeGrafter"/>
</dbReference>
<feature type="domain" description="4'-phosphopantetheinyl transferase" evidence="3">
    <location>
        <begin position="107"/>
        <end position="176"/>
    </location>
</feature>
<dbReference type="InterPro" id="IPR037143">
    <property type="entry name" value="4-PPantetheinyl_Trfase_dom_sf"/>
</dbReference>
<organism evidence="5 6">
    <name type="scientific">Aquimarina atlantica</name>
    <dbReference type="NCBI Taxonomy" id="1317122"/>
    <lineage>
        <taxon>Bacteria</taxon>
        <taxon>Pseudomonadati</taxon>
        <taxon>Bacteroidota</taxon>
        <taxon>Flavobacteriia</taxon>
        <taxon>Flavobacteriales</taxon>
        <taxon>Flavobacteriaceae</taxon>
        <taxon>Aquimarina</taxon>
    </lineage>
</organism>
<dbReference type="OrthoDB" id="9808281at2"/>
<dbReference type="Pfam" id="PF01648">
    <property type="entry name" value="ACPS"/>
    <property type="match status" value="1"/>
</dbReference>
<dbReference type="PANTHER" id="PTHR12215:SF10">
    <property type="entry name" value="L-AMINOADIPATE-SEMIALDEHYDE DEHYDROGENASE-PHOSPHOPANTETHEINYL TRANSFERASE"/>
    <property type="match status" value="1"/>
</dbReference>
<comment type="caution">
    <text evidence="5">The sequence shown here is derived from an EMBL/GenBank/DDBJ whole genome shotgun (WGS) entry which is preliminary data.</text>
</comment>
<evidence type="ECO:0000256" key="1">
    <source>
        <dbReference type="ARBA" id="ARBA00010990"/>
    </source>
</evidence>
<feature type="domain" description="4'-phosphopantetheinyl transferase N-terminal" evidence="4">
    <location>
        <begin position="19"/>
        <end position="100"/>
    </location>
</feature>
<dbReference type="InterPro" id="IPR050559">
    <property type="entry name" value="P-Pant_transferase_sf"/>
</dbReference>
<protein>
    <submittedName>
        <fullName evidence="5">Uncharacterized protein</fullName>
    </submittedName>
</protein>
<comment type="similarity">
    <text evidence="1">Belongs to the P-Pant transferase superfamily. Gsp/Sfp/HetI/AcpT family.</text>
</comment>
<name>A0A023BPG6_9FLAO</name>
<dbReference type="EMBL" id="AQRA01000010">
    <property type="protein sequence ID" value="EZH71952.1"/>
    <property type="molecule type" value="Genomic_DNA"/>
</dbReference>
<dbReference type="Proteomes" id="UP000023541">
    <property type="component" value="Unassembled WGS sequence"/>
</dbReference>
<keyword evidence="2" id="KW-0808">Transferase</keyword>
<sequence>MHSIDIFFTSFTKPLEHSLFSEYLSLLPPGLREKNSKYLRWQDRHSHLFGRLLLIEALRSYDIKNNIWDLIAYSSHKRPYLTLDGYDFNISHSGDYVICAIGKNIRLGIDIEEHRERNLKDFRNLMTLDQWDEINSASCSLNTFYKYWTIKESVIKADGRGFYIPLNELEVTNNTVCFEDKLWFVQDFVFTKGYSVAIATNELSTFNMHVINFYDSCIV</sequence>
<dbReference type="Gene3D" id="3.90.470.20">
    <property type="entry name" value="4'-phosphopantetheinyl transferase domain"/>
    <property type="match status" value="2"/>
</dbReference>
<dbReference type="STRING" id="1317122.ATO12_04855"/>
<proteinExistence type="inferred from homology"/>
<dbReference type="InterPro" id="IPR055066">
    <property type="entry name" value="AASDHPPT_N"/>
</dbReference>
<dbReference type="SUPFAM" id="SSF56214">
    <property type="entry name" value="4'-phosphopantetheinyl transferase"/>
    <property type="match status" value="2"/>
</dbReference>
<evidence type="ECO:0000313" key="5">
    <source>
        <dbReference type="EMBL" id="EZH71952.1"/>
    </source>
</evidence>
<reference evidence="5 6" key="1">
    <citation type="submission" date="2014-04" db="EMBL/GenBank/DDBJ databases">
        <title>Aquimarina sp. 22II-S11-z7 Genome Sequencing.</title>
        <authorList>
            <person name="Lai Q."/>
        </authorList>
    </citation>
    <scope>NUCLEOTIDE SEQUENCE [LARGE SCALE GENOMIC DNA]</scope>
    <source>
        <strain evidence="5 6">22II-S11-z7</strain>
    </source>
</reference>
<dbReference type="PANTHER" id="PTHR12215">
    <property type="entry name" value="PHOSPHOPANTETHEINE TRANSFERASE"/>
    <property type="match status" value="1"/>
</dbReference>
<gene>
    <name evidence="5" type="ORF">ATO12_04855</name>
</gene>
<dbReference type="AlphaFoldDB" id="A0A023BPG6"/>
<dbReference type="eggNOG" id="COG2091">
    <property type="taxonomic scope" value="Bacteria"/>
</dbReference>
<evidence type="ECO:0000259" key="4">
    <source>
        <dbReference type="Pfam" id="PF22624"/>
    </source>
</evidence>
<dbReference type="RefSeq" id="WP_034246182.1">
    <property type="nucleotide sequence ID" value="NZ_AQRA01000010.1"/>
</dbReference>
<evidence type="ECO:0000313" key="6">
    <source>
        <dbReference type="Proteomes" id="UP000023541"/>
    </source>
</evidence>
<dbReference type="GO" id="GO:0019878">
    <property type="term" value="P:lysine biosynthetic process via aminoadipic acid"/>
    <property type="evidence" value="ECO:0007669"/>
    <property type="project" value="TreeGrafter"/>
</dbReference>
<accession>A0A023BPG6</accession>